<accession>A0ABT7FSW0</accession>
<dbReference type="PANTHER" id="PTHR30472">
    <property type="entry name" value="FERRIC ENTEROBACTIN TRANSPORT SYSTEM PERMEASE PROTEIN"/>
    <property type="match status" value="1"/>
</dbReference>
<protein>
    <submittedName>
        <fullName evidence="9">Iron chelate uptake ABC transporter family permease subunit</fullName>
    </submittedName>
</protein>
<comment type="caution">
    <text evidence="9">The sequence shown here is derived from an EMBL/GenBank/DDBJ whole genome shotgun (WGS) entry which is preliminary data.</text>
</comment>
<keyword evidence="6 8" id="KW-1133">Transmembrane helix</keyword>
<evidence type="ECO:0000256" key="5">
    <source>
        <dbReference type="ARBA" id="ARBA00022692"/>
    </source>
</evidence>
<dbReference type="InterPro" id="IPR037294">
    <property type="entry name" value="ABC_BtuC-like"/>
</dbReference>
<evidence type="ECO:0000313" key="10">
    <source>
        <dbReference type="Proteomes" id="UP001239414"/>
    </source>
</evidence>
<dbReference type="EMBL" id="JASNUO010000018">
    <property type="protein sequence ID" value="MDK4248670.1"/>
    <property type="molecule type" value="Genomic_DNA"/>
</dbReference>
<reference evidence="9 10" key="1">
    <citation type="submission" date="2023-05" db="EMBL/GenBank/DDBJ databases">
        <title>Metabolic capabilities are highly conserved among human nasal-associated Corynebacterium species in pangenomic analyses.</title>
        <authorList>
            <person name="Tran T.H."/>
            <person name="Roberts A.Q."/>
            <person name="Escapa I.F."/>
            <person name="Gao W."/>
            <person name="Conlan S."/>
            <person name="Kong H."/>
            <person name="Segre J.A."/>
            <person name="Kelly M.S."/>
            <person name="Lemon K.P."/>
        </authorList>
    </citation>
    <scope>NUCLEOTIDE SEQUENCE [LARGE SCALE GENOMIC DNA]</scope>
    <source>
        <strain evidence="9 10">KPL3802</strain>
    </source>
</reference>
<gene>
    <name evidence="9" type="ORF">QPX34_11750</name>
</gene>
<comment type="subcellular location">
    <subcellularLocation>
        <location evidence="1">Cell membrane</location>
        <topology evidence="1">Multi-pass membrane protein</topology>
    </subcellularLocation>
</comment>
<feature type="transmembrane region" description="Helical" evidence="8">
    <location>
        <begin position="166"/>
        <end position="186"/>
    </location>
</feature>
<dbReference type="CDD" id="cd06550">
    <property type="entry name" value="TM_ABC_iron-siderophores_like"/>
    <property type="match status" value="1"/>
</dbReference>
<name>A0ABT7FSW0_9CORY</name>
<comment type="similarity">
    <text evidence="2">Belongs to the binding-protein-dependent transport system permease family. FecCD subfamily.</text>
</comment>
<evidence type="ECO:0000256" key="6">
    <source>
        <dbReference type="ARBA" id="ARBA00022989"/>
    </source>
</evidence>
<feature type="transmembrane region" description="Helical" evidence="8">
    <location>
        <begin position="206"/>
        <end position="229"/>
    </location>
</feature>
<evidence type="ECO:0000256" key="4">
    <source>
        <dbReference type="ARBA" id="ARBA00022475"/>
    </source>
</evidence>
<feature type="transmembrane region" description="Helical" evidence="8">
    <location>
        <begin position="112"/>
        <end position="131"/>
    </location>
</feature>
<dbReference type="RefSeq" id="WP_284610874.1">
    <property type="nucleotide sequence ID" value="NZ_JASNUO010000018.1"/>
</dbReference>
<evidence type="ECO:0000256" key="7">
    <source>
        <dbReference type="ARBA" id="ARBA00023136"/>
    </source>
</evidence>
<keyword evidence="3" id="KW-0813">Transport</keyword>
<sequence>MRPTELDATRTATTSVRTIAARYRRRETIVLFVGIAAVLLAAVVALTYPGAGLDRVSAWQALIHPDSGFGTTLIYEWRLPRVTAAIVVGAGLAIAGTLFQTVTRNPLGSPDIIGFNTGAYTGVIVVSYLGFSSFINVALGAVIGGGITALIIVVLALRRQVSGMRLILVGIGVSLTLSAVNRYLILSADLDTAMAAATWAAGSLNGIEWIFVGPAAIVLALIIVLAFTLRSRCEALELADDTAYSLGLNVTRTRLVLVFLSALLTALCTALAGPISFVALAAPHLTRFLTGGQRVSLPAGALIGATLLLVCDIIGQQLFHPTMLPVGVVTVTLGGTYLIILMLFAHRTYRR</sequence>
<dbReference type="Pfam" id="PF01032">
    <property type="entry name" value="FecCD"/>
    <property type="match status" value="1"/>
</dbReference>
<evidence type="ECO:0000256" key="3">
    <source>
        <dbReference type="ARBA" id="ARBA00022448"/>
    </source>
</evidence>
<organism evidence="9 10">
    <name type="scientific">Corynebacterium accolens</name>
    <dbReference type="NCBI Taxonomy" id="38284"/>
    <lineage>
        <taxon>Bacteria</taxon>
        <taxon>Bacillati</taxon>
        <taxon>Actinomycetota</taxon>
        <taxon>Actinomycetes</taxon>
        <taxon>Mycobacteriales</taxon>
        <taxon>Corynebacteriaceae</taxon>
        <taxon>Corynebacterium</taxon>
    </lineage>
</organism>
<dbReference type="InterPro" id="IPR000522">
    <property type="entry name" value="ABC_transptr_permease_BtuC"/>
</dbReference>
<keyword evidence="4" id="KW-1003">Cell membrane</keyword>
<dbReference type="SUPFAM" id="SSF81345">
    <property type="entry name" value="ABC transporter involved in vitamin B12 uptake, BtuC"/>
    <property type="match status" value="1"/>
</dbReference>
<dbReference type="Proteomes" id="UP001239414">
    <property type="component" value="Unassembled WGS sequence"/>
</dbReference>
<keyword evidence="5 8" id="KW-0812">Transmembrane</keyword>
<feature type="transmembrane region" description="Helical" evidence="8">
    <location>
        <begin position="82"/>
        <end position="100"/>
    </location>
</feature>
<dbReference type="PANTHER" id="PTHR30472:SF24">
    <property type="entry name" value="FERRIC ENTEROBACTIN TRANSPORT SYSTEM PERMEASE PROTEIN FEPG"/>
    <property type="match status" value="1"/>
</dbReference>
<proteinExistence type="inferred from homology"/>
<dbReference type="Gene3D" id="1.10.3470.10">
    <property type="entry name" value="ABC transporter involved in vitamin B12 uptake, BtuC"/>
    <property type="match status" value="1"/>
</dbReference>
<evidence type="ECO:0000256" key="8">
    <source>
        <dbReference type="SAM" id="Phobius"/>
    </source>
</evidence>
<feature type="transmembrane region" description="Helical" evidence="8">
    <location>
        <begin position="326"/>
        <end position="345"/>
    </location>
</feature>
<feature type="transmembrane region" description="Helical" evidence="8">
    <location>
        <begin position="137"/>
        <end position="157"/>
    </location>
</feature>
<feature type="transmembrane region" description="Helical" evidence="8">
    <location>
        <begin position="255"/>
        <end position="283"/>
    </location>
</feature>
<keyword evidence="7 8" id="KW-0472">Membrane</keyword>
<evidence type="ECO:0000313" key="9">
    <source>
        <dbReference type="EMBL" id="MDK4248670.1"/>
    </source>
</evidence>
<feature type="transmembrane region" description="Helical" evidence="8">
    <location>
        <begin position="29"/>
        <end position="48"/>
    </location>
</feature>
<evidence type="ECO:0000256" key="1">
    <source>
        <dbReference type="ARBA" id="ARBA00004651"/>
    </source>
</evidence>
<evidence type="ECO:0000256" key="2">
    <source>
        <dbReference type="ARBA" id="ARBA00007935"/>
    </source>
</evidence>
<keyword evidence="10" id="KW-1185">Reference proteome</keyword>